<feature type="compositionally biased region" description="Acidic residues" evidence="1">
    <location>
        <begin position="61"/>
        <end position="70"/>
    </location>
</feature>
<sequence length="193" mass="19061">MTTTPEDGGAQTPRDDDRTDGGRTGPDFAPAAVADESGRPAQEPGAGEAAEGAYAARAEPGAEEGAEADDTQGRAAPKRFASVLTAEAFGIGSVLALLASFAGTRAVEIVASVTATSQEGMLKALALGDGVPALLAAILAAGSLSVAGPDTRSWARWLAGGVLIVAVLALFGAVGAYLLVPPPAPMPPMVPGN</sequence>
<dbReference type="RefSeq" id="WP_270689932.1">
    <property type="nucleotide sequence ID" value="NZ_JAQFWQ010000125.1"/>
</dbReference>
<dbReference type="Proteomes" id="UP001527866">
    <property type="component" value="Unassembled WGS sequence"/>
</dbReference>
<feature type="compositionally biased region" description="Low complexity" evidence="1">
    <location>
        <begin position="39"/>
        <end position="59"/>
    </location>
</feature>
<feature type="transmembrane region" description="Helical" evidence="2">
    <location>
        <begin position="124"/>
        <end position="146"/>
    </location>
</feature>
<protein>
    <submittedName>
        <fullName evidence="3">Uncharacterized protein</fullName>
    </submittedName>
</protein>
<keyword evidence="4" id="KW-1185">Reference proteome</keyword>
<proteinExistence type="predicted"/>
<feature type="transmembrane region" description="Helical" evidence="2">
    <location>
        <begin position="158"/>
        <end position="180"/>
    </location>
</feature>
<organism evidence="3 4">
    <name type="scientific">Nocardiopsis endophytica</name>
    <dbReference type="NCBI Taxonomy" id="3018445"/>
    <lineage>
        <taxon>Bacteria</taxon>
        <taxon>Bacillati</taxon>
        <taxon>Actinomycetota</taxon>
        <taxon>Actinomycetes</taxon>
        <taxon>Streptosporangiales</taxon>
        <taxon>Nocardiopsidaceae</taxon>
        <taxon>Nocardiopsis</taxon>
    </lineage>
</organism>
<keyword evidence="2" id="KW-0472">Membrane</keyword>
<reference evidence="3 4" key="1">
    <citation type="submission" date="2023-01" db="EMBL/GenBank/DDBJ databases">
        <title>Draft genome sequence of Nocardiopsis sp. RSe5-2 isolated from halophytes.</title>
        <authorList>
            <person name="Duangmal K."/>
            <person name="Chantavorakit T."/>
        </authorList>
    </citation>
    <scope>NUCLEOTIDE SEQUENCE [LARGE SCALE GENOMIC DNA]</scope>
    <source>
        <strain evidence="3 4">RSe5-2</strain>
    </source>
</reference>
<accession>A0ABT4UC34</accession>
<keyword evidence="2" id="KW-1133">Transmembrane helix</keyword>
<evidence type="ECO:0000313" key="3">
    <source>
        <dbReference type="EMBL" id="MDA2814513.1"/>
    </source>
</evidence>
<evidence type="ECO:0000313" key="4">
    <source>
        <dbReference type="Proteomes" id="UP001527866"/>
    </source>
</evidence>
<evidence type="ECO:0000256" key="2">
    <source>
        <dbReference type="SAM" id="Phobius"/>
    </source>
</evidence>
<gene>
    <name evidence="3" type="ORF">O4J56_27960</name>
</gene>
<dbReference type="EMBL" id="JAQFWQ010000125">
    <property type="protein sequence ID" value="MDA2814513.1"/>
    <property type="molecule type" value="Genomic_DNA"/>
</dbReference>
<name>A0ABT4UC34_9ACTN</name>
<evidence type="ECO:0000256" key="1">
    <source>
        <dbReference type="SAM" id="MobiDB-lite"/>
    </source>
</evidence>
<feature type="transmembrane region" description="Helical" evidence="2">
    <location>
        <begin position="80"/>
        <end position="104"/>
    </location>
</feature>
<feature type="region of interest" description="Disordered" evidence="1">
    <location>
        <begin position="1"/>
        <end position="74"/>
    </location>
</feature>
<comment type="caution">
    <text evidence="3">The sequence shown here is derived from an EMBL/GenBank/DDBJ whole genome shotgun (WGS) entry which is preliminary data.</text>
</comment>
<keyword evidence="2" id="KW-0812">Transmembrane</keyword>